<dbReference type="PROSITE" id="PS00107">
    <property type="entry name" value="PROTEIN_KINASE_ATP"/>
    <property type="match status" value="1"/>
</dbReference>
<dbReference type="PANTHER" id="PTHR11042:SF166">
    <property type="entry name" value="EUKARYOTIC TRANSLATION INITIATION FACTOR 2-ALPHA KINASE 3"/>
    <property type="match status" value="1"/>
</dbReference>
<feature type="compositionally biased region" description="Polar residues" evidence="8">
    <location>
        <begin position="216"/>
        <end position="232"/>
    </location>
</feature>
<dbReference type="KEGG" id="bspl:114842162"/>
<feature type="domain" description="Protein kinase" evidence="9">
    <location>
        <begin position="233"/>
        <end position="502"/>
    </location>
</feature>
<dbReference type="Gene3D" id="3.30.160.20">
    <property type="match status" value="2"/>
</dbReference>
<dbReference type="Gene3D" id="3.30.200.20">
    <property type="entry name" value="Phosphorylase Kinase, domain 1"/>
    <property type="match status" value="1"/>
</dbReference>
<dbReference type="Proteomes" id="UP000515150">
    <property type="component" value="Chromosome 15"/>
</dbReference>
<comment type="similarity">
    <text evidence="5">Belongs to the protein kinase superfamily. Ser/Thr protein kinase family. GCN2 subfamily.</text>
</comment>
<evidence type="ECO:0000259" key="10">
    <source>
        <dbReference type="PROSITE" id="PS50137"/>
    </source>
</evidence>
<evidence type="ECO:0000313" key="11">
    <source>
        <dbReference type="Proteomes" id="UP000515150"/>
    </source>
</evidence>
<evidence type="ECO:0000256" key="8">
    <source>
        <dbReference type="SAM" id="MobiDB-lite"/>
    </source>
</evidence>
<dbReference type="InParanoid" id="A0A6P7KQ13"/>
<keyword evidence="3" id="KW-0418">Kinase</keyword>
<keyword evidence="2 7" id="KW-0547">Nucleotide-binding</keyword>
<feature type="domain" description="DRBM" evidence="10">
    <location>
        <begin position="97"/>
        <end position="165"/>
    </location>
</feature>
<organism evidence="11 12">
    <name type="scientific">Betta splendens</name>
    <name type="common">Siamese fighting fish</name>
    <dbReference type="NCBI Taxonomy" id="158456"/>
    <lineage>
        <taxon>Eukaryota</taxon>
        <taxon>Metazoa</taxon>
        <taxon>Chordata</taxon>
        <taxon>Craniata</taxon>
        <taxon>Vertebrata</taxon>
        <taxon>Euteleostomi</taxon>
        <taxon>Actinopterygii</taxon>
        <taxon>Neopterygii</taxon>
        <taxon>Teleostei</taxon>
        <taxon>Neoteleostei</taxon>
        <taxon>Acanthomorphata</taxon>
        <taxon>Anabantaria</taxon>
        <taxon>Anabantiformes</taxon>
        <taxon>Anabantoidei</taxon>
        <taxon>Osphronemidae</taxon>
        <taxon>Betta</taxon>
    </lineage>
</organism>
<dbReference type="GO" id="GO:0004694">
    <property type="term" value="F:eukaryotic translation initiation factor 2alpha kinase activity"/>
    <property type="evidence" value="ECO:0007669"/>
    <property type="project" value="TreeGrafter"/>
</dbReference>
<protein>
    <submittedName>
        <fullName evidence="12">Interferon-induced, double-stranded RNA-activated protein kinase-like isoform X1</fullName>
    </submittedName>
</protein>
<evidence type="ECO:0000259" key="9">
    <source>
        <dbReference type="PROSITE" id="PS50011"/>
    </source>
</evidence>
<feature type="domain" description="DRBM" evidence="10">
    <location>
        <begin position="5"/>
        <end position="75"/>
    </location>
</feature>
<feature type="compositionally biased region" description="Polar residues" evidence="8">
    <location>
        <begin position="175"/>
        <end position="192"/>
    </location>
</feature>
<dbReference type="PROSITE" id="PS00108">
    <property type="entry name" value="PROTEIN_KINASE_ST"/>
    <property type="match status" value="1"/>
</dbReference>
<dbReference type="Pfam" id="PF00069">
    <property type="entry name" value="Pkinase"/>
    <property type="match status" value="1"/>
</dbReference>
<dbReference type="SMART" id="SM00358">
    <property type="entry name" value="DSRM"/>
    <property type="match status" value="2"/>
</dbReference>
<dbReference type="GO" id="GO:0005634">
    <property type="term" value="C:nucleus"/>
    <property type="evidence" value="ECO:0007669"/>
    <property type="project" value="TreeGrafter"/>
</dbReference>
<dbReference type="CDD" id="cd13996">
    <property type="entry name" value="STKc_EIF2AK"/>
    <property type="match status" value="1"/>
</dbReference>
<dbReference type="InterPro" id="IPR008271">
    <property type="entry name" value="Ser/Thr_kinase_AS"/>
</dbReference>
<dbReference type="InterPro" id="IPR014720">
    <property type="entry name" value="dsRBD_dom"/>
</dbReference>
<dbReference type="InterPro" id="IPR000719">
    <property type="entry name" value="Prot_kinase_dom"/>
</dbReference>
<dbReference type="SMART" id="SM00220">
    <property type="entry name" value="S_TKc"/>
    <property type="match status" value="1"/>
</dbReference>
<evidence type="ECO:0000256" key="2">
    <source>
        <dbReference type="ARBA" id="ARBA00022741"/>
    </source>
</evidence>
<dbReference type="RefSeq" id="XP_028983570.1">
    <property type="nucleotide sequence ID" value="XM_029127737.3"/>
</dbReference>
<evidence type="ECO:0000256" key="4">
    <source>
        <dbReference type="ARBA" id="ARBA00022840"/>
    </source>
</evidence>
<accession>A0A6P7KQ13</accession>
<keyword evidence="11" id="KW-1185">Reference proteome</keyword>
<reference evidence="12" key="1">
    <citation type="submission" date="2025-08" db="UniProtKB">
        <authorList>
            <consortium name="RefSeq"/>
        </authorList>
    </citation>
    <scope>IDENTIFICATION</scope>
</reference>
<dbReference type="AlphaFoldDB" id="A0A6P7KQ13"/>
<dbReference type="InterPro" id="IPR044452">
    <property type="entry name" value="EIF2AK2_DSRM_1"/>
</dbReference>
<dbReference type="GO" id="GO:0005737">
    <property type="term" value="C:cytoplasm"/>
    <property type="evidence" value="ECO:0007669"/>
    <property type="project" value="TreeGrafter"/>
</dbReference>
<dbReference type="GeneID" id="114842162"/>
<dbReference type="GO" id="GO:0003725">
    <property type="term" value="F:double-stranded RNA binding"/>
    <property type="evidence" value="ECO:0007669"/>
    <property type="project" value="InterPro"/>
</dbReference>
<dbReference type="GO" id="GO:0005524">
    <property type="term" value="F:ATP binding"/>
    <property type="evidence" value="ECO:0007669"/>
    <property type="project" value="UniProtKB-UniRule"/>
</dbReference>
<evidence type="ECO:0000313" key="12">
    <source>
        <dbReference type="RefSeq" id="XP_028983570.1"/>
    </source>
</evidence>
<evidence type="ECO:0000256" key="5">
    <source>
        <dbReference type="ARBA" id="ARBA00037982"/>
    </source>
</evidence>
<evidence type="ECO:0000256" key="6">
    <source>
        <dbReference type="PROSITE-ProRule" id="PRU00266"/>
    </source>
</evidence>
<evidence type="ECO:0000256" key="3">
    <source>
        <dbReference type="ARBA" id="ARBA00022777"/>
    </source>
</evidence>
<feature type="region of interest" description="Disordered" evidence="8">
    <location>
        <begin position="175"/>
        <end position="232"/>
    </location>
</feature>
<dbReference type="Gene3D" id="1.10.510.10">
    <property type="entry name" value="Transferase(Phosphotransferase) domain 1"/>
    <property type="match status" value="1"/>
</dbReference>
<dbReference type="SUPFAM" id="SSF54768">
    <property type="entry name" value="dsRNA-binding domain-like"/>
    <property type="match status" value="2"/>
</dbReference>
<proteinExistence type="inferred from homology"/>
<dbReference type="InterPro" id="IPR050339">
    <property type="entry name" value="CC_SR_Kinase"/>
</dbReference>
<name>A0A6P7KQ13_BETSP</name>
<dbReference type="OrthoDB" id="341578at2759"/>
<dbReference type="InterPro" id="IPR017441">
    <property type="entry name" value="Protein_kinase_ATP_BS"/>
</dbReference>
<gene>
    <name evidence="12" type="primary">LOC114842162</name>
</gene>
<dbReference type="PROSITE" id="PS50011">
    <property type="entry name" value="PROTEIN_KINASE_DOM"/>
    <property type="match status" value="1"/>
</dbReference>
<dbReference type="InterPro" id="IPR011009">
    <property type="entry name" value="Kinase-like_dom_sf"/>
</dbReference>
<dbReference type="PROSITE" id="PS50137">
    <property type="entry name" value="DS_RBD"/>
    <property type="match status" value="2"/>
</dbReference>
<dbReference type="Pfam" id="PF00035">
    <property type="entry name" value="dsrm"/>
    <property type="match status" value="2"/>
</dbReference>
<keyword evidence="6" id="KW-0694">RNA-binding</keyword>
<sequence length="502" mass="57317">MEPGRYVARLNQFLQKRHCDAVVEYLECGEDGPPHEKIFTQRVRLNGVEYPDGVGRSKKEAKNVAAKYALECLEGQQDTDNAEILSSPQSNTFTGANFVGLVNHYCQVKHLHPKYDEEWKSGPSHNPQFLCRLVIENKEYPVCEGKNKKEARQRAAHLAWSALQEQSDFDSKVSLRSTCSDDSESATTSEPLVSSDAAMDISDPVTSKDSSKDQSMEQSVSDPSAQSRFTSDFDSMERLGKGGFGSVYKVRDKMLNKYWAVKIVAYHEKALDEAKILSDLQNKHIVRYYHCWKEDSKYEEERGDRSTYCSESASTSNMSSSQYLYIQMELCDSKTLRNWIDERNQRTEHVSKRSEDSLKIAQQVVTGVEYIHSKKLIHRDLKPDNIMFGGDGAVKIGDFGLVTAEMHDSRETSLERTLHKGTPSYMAPEQKIDPKYDHKVDIFALGLIYFEVIWKISTVHEKFEAPIIKLMLSERPEQRPEARSVKREIEMLTQQHLGRVTV</sequence>
<dbReference type="SUPFAM" id="SSF56112">
    <property type="entry name" value="Protein kinase-like (PK-like)"/>
    <property type="match status" value="1"/>
</dbReference>
<keyword evidence="4 7" id="KW-0067">ATP-binding</keyword>
<keyword evidence="1" id="KW-0808">Transferase</keyword>
<evidence type="ECO:0000256" key="1">
    <source>
        <dbReference type="ARBA" id="ARBA00022679"/>
    </source>
</evidence>
<dbReference type="PANTHER" id="PTHR11042">
    <property type="entry name" value="EUKARYOTIC TRANSLATION INITIATION FACTOR 2-ALPHA KINASE EIF2-ALPHA KINASE -RELATED"/>
    <property type="match status" value="1"/>
</dbReference>
<evidence type="ECO:0000256" key="7">
    <source>
        <dbReference type="PROSITE-ProRule" id="PRU10141"/>
    </source>
</evidence>
<feature type="binding site" evidence="7">
    <location>
        <position position="262"/>
    </location>
    <ligand>
        <name>ATP</name>
        <dbReference type="ChEBI" id="CHEBI:30616"/>
    </ligand>
</feature>
<dbReference type="CDD" id="cd19903">
    <property type="entry name" value="DSRM_EIF2AK2_rpt1"/>
    <property type="match status" value="1"/>
</dbReference>